<name>A0A0H5Q9D6_9ZZZZ</name>
<proteinExistence type="predicted"/>
<accession>A0A0H5Q9D6</accession>
<dbReference type="EMBL" id="LN854308">
    <property type="protein sequence ID" value="CRY97999.1"/>
    <property type="molecule type" value="Genomic_DNA"/>
</dbReference>
<sequence length="117" mass="12895">MGCTVHTIGPKMTAQPRKRLNRLTLTISDELKAALAELNEATGVAAASFVGEIIESNIPMIRGIAEAARKAKEEPARALELMQRAMLEALHGVSEVQLELMDEQAKLRTFQRKEPNE</sequence>
<protein>
    <submittedName>
        <fullName evidence="1">Uncharacterized protein</fullName>
    </submittedName>
</protein>
<geneLocation type="plasmid" evidence="1">
    <name>pRGRH1809</name>
</geneLocation>
<evidence type="ECO:0000313" key="1">
    <source>
        <dbReference type="EMBL" id="CRY97999.1"/>
    </source>
</evidence>
<dbReference type="AlphaFoldDB" id="A0A0H5Q9D6"/>
<reference evidence="1" key="2">
    <citation type="submission" date="2015-07" db="EMBL/GenBank/DDBJ databases">
        <title>Plasmids, circular viruses and viroids from rat gut.</title>
        <authorList>
            <person name="Jorgensen T.J."/>
            <person name="Hansen M.A."/>
            <person name="Xu Z."/>
            <person name="Tabak M.A."/>
            <person name="Sorensen S.J."/>
            <person name="Hansen L.H."/>
        </authorList>
    </citation>
    <scope>NUCLEOTIDE SEQUENCE</scope>
    <source>
        <plasmid evidence="1">pRGRH1809</plasmid>
    </source>
</reference>
<keyword evidence="1" id="KW-0614">Plasmid</keyword>
<organism evidence="1">
    <name type="scientific">uncultured prokaryote</name>
    <dbReference type="NCBI Taxonomy" id="198431"/>
    <lineage>
        <taxon>unclassified sequences</taxon>
        <taxon>environmental samples</taxon>
    </lineage>
</organism>
<reference evidence="1" key="1">
    <citation type="submission" date="2015-06" db="EMBL/GenBank/DDBJ databases">
        <authorList>
            <person name="Joergensen T."/>
        </authorList>
    </citation>
    <scope>NUCLEOTIDE SEQUENCE</scope>
    <source>
        <plasmid evidence="1">pRGRH1809</plasmid>
    </source>
</reference>